<feature type="region of interest" description="Disordered" evidence="1">
    <location>
        <begin position="2920"/>
        <end position="2966"/>
    </location>
</feature>
<feature type="region of interest" description="Disordered" evidence="1">
    <location>
        <begin position="2380"/>
        <end position="2403"/>
    </location>
</feature>
<feature type="compositionally biased region" description="Basic residues" evidence="1">
    <location>
        <begin position="3530"/>
        <end position="3541"/>
    </location>
</feature>
<feature type="compositionally biased region" description="Polar residues" evidence="1">
    <location>
        <begin position="4321"/>
        <end position="4335"/>
    </location>
</feature>
<feature type="compositionally biased region" description="Low complexity" evidence="1">
    <location>
        <begin position="162"/>
        <end position="178"/>
    </location>
</feature>
<feature type="compositionally biased region" description="Low complexity" evidence="1">
    <location>
        <begin position="4103"/>
        <end position="4118"/>
    </location>
</feature>
<keyword evidence="2" id="KW-0812">Transmembrane</keyword>
<feature type="compositionally biased region" description="Polar residues" evidence="1">
    <location>
        <begin position="3761"/>
        <end position="3771"/>
    </location>
</feature>
<keyword evidence="2" id="KW-0472">Membrane</keyword>
<feature type="compositionally biased region" description="Low complexity" evidence="1">
    <location>
        <begin position="4336"/>
        <end position="4359"/>
    </location>
</feature>
<feature type="compositionally biased region" description="Polar residues" evidence="1">
    <location>
        <begin position="1748"/>
        <end position="1760"/>
    </location>
</feature>
<feature type="compositionally biased region" description="Low complexity" evidence="1">
    <location>
        <begin position="3784"/>
        <end position="3796"/>
    </location>
</feature>
<dbReference type="OrthoDB" id="1562405at2759"/>
<feature type="compositionally biased region" description="Low complexity" evidence="1">
    <location>
        <begin position="598"/>
        <end position="620"/>
    </location>
</feature>
<feature type="region of interest" description="Disordered" evidence="1">
    <location>
        <begin position="1019"/>
        <end position="1049"/>
    </location>
</feature>
<feature type="compositionally biased region" description="Pro residues" evidence="1">
    <location>
        <begin position="1872"/>
        <end position="1885"/>
    </location>
</feature>
<feature type="compositionally biased region" description="Acidic residues" evidence="1">
    <location>
        <begin position="391"/>
        <end position="403"/>
    </location>
</feature>
<dbReference type="PANTHER" id="PTHR15678">
    <property type="entry name" value="ANTIGEN MLAA-22-RELATED"/>
    <property type="match status" value="1"/>
</dbReference>
<feature type="compositionally biased region" description="Low complexity" evidence="1">
    <location>
        <begin position="4303"/>
        <end position="4315"/>
    </location>
</feature>
<feature type="compositionally biased region" description="Polar residues" evidence="1">
    <location>
        <begin position="3722"/>
        <end position="3743"/>
    </location>
</feature>
<feature type="region of interest" description="Disordered" evidence="1">
    <location>
        <begin position="67"/>
        <end position="110"/>
    </location>
</feature>
<feature type="compositionally biased region" description="Polar residues" evidence="1">
    <location>
        <begin position="1169"/>
        <end position="1181"/>
    </location>
</feature>
<feature type="region of interest" description="Disordered" evidence="1">
    <location>
        <begin position="508"/>
        <end position="563"/>
    </location>
</feature>
<feature type="region of interest" description="Disordered" evidence="1">
    <location>
        <begin position="1858"/>
        <end position="1915"/>
    </location>
</feature>
<feature type="compositionally biased region" description="Polar residues" evidence="1">
    <location>
        <begin position="539"/>
        <end position="552"/>
    </location>
</feature>
<feature type="compositionally biased region" description="Basic and acidic residues" evidence="1">
    <location>
        <begin position="4361"/>
        <end position="4379"/>
    </location>
</feature>
<dbReference type="Pfam" id="PF10344">
    <property type="entry name" value="Hobbit"/>
    <property type="match status" value="3"/>
</dbReference>
<feature type="region of interest" description="Disordered" evidence="1">
    <location>
        <begin position="669"/>
        <end position="723"/>
    </location>
</feature>
<feature type="compositionally biased region" description="Acidic residues" evidence="1">
    <location>
        <begin position="4077"/>
        <end position="4088"/>
    </location>
</feature>
<feature type="compositionally biased region" description="Pro residues" evidence="1">
    <location>
        <begin position="96"/>
        <end position="105"/>
    </location>
</feature>
<evidence type="ECO:0000313" key="5">
    <source>
        <dbReference type="Proteomes" id="UP000274922"/>
    </source>
</evidence>
<feature type="compositionally biased region" description="Low complexity" evidence="1">
    <location>
        <begin position="4388"/>
        <end position="4402"/>
    </location>
</feature>
<feature type="region of interest" description="Disordered" evidence="1">
    <location>
        <begin position="385"/>
        <end position="470"/>
    </location>
</feature>
<feature type="compositionally biased region" description="Low complexity" evidence="1">
    <location>
        <begin position="440"/>
        <end position="452"/>
    </location>
</feature>
<feature type="region of interest" description="Disordered" evidence="1">
    <location>
        <begin position="1266"/>
        <end position="1317"/>
    </location>
</feature>
<organism evidence="4 5">
    <name type="scientific">Caulochytrium protostelioides</name>
    <dbReference type="NCBI Taxonomy" id="1555241"/>
    <lineage>
        <taxon>Eukaryota</taxon>
        <taxon>Fungi</taxon>
        <taxon>Fungi incertae sedis</taxon>
        <taxon>Chytridiomycota</taxon>
        <taxon>Chytridiomycota incertae sedis</taxon>
        <taxon>Chytridiomycetes</taxon>
        <taxon>Caulochytriales</taxon>
        <taxon>Caulochytriaceae</taxon>
        <taxon>Caulochytrium</taxon>
    </lineage>
</organism>
<feature type="region of interest" description="Disordered" evidence="1">
    <location>
        <begin position="1521"/>
        <end position="1543"/>
    </location>
</feature>
<name>A0A4P9XBH5_9FUNG</name>
<feature type="compositionally biased region" description="Low complexity" evidence="1">
    <location>
        <begin position="80"/>
        <end position="95"/>
    </location>
</feature>
<feature type="compositionally biased region" description="Low complexity" evidence="1">
    <location>
        <begin position="1293"/>
        <end position="1303"/>
    </location>
</feature>
<dbReference type="Proteomes" id="UP000274922">
    <property type="component" value="Unassembled WGS sequence"/>
</dbReference>
<feature type="compositionally biased region" description="Basic and acidic residues" evidence="1">
    <location>
        <begin position="67"/>
        <end position="79"/>
    </location>
</feature>
<feature type="region of interest" description="Disordered" evidence="1">
    <location>
        <begin position="3119"/>
        <end position="3149"/>
    </location>
</feature>
<reference evidence="5" key="1">
    <citation type="journal article" date="2018" name="Nat. Microbiol.">
        <title>Leveraging single-cell genomics to expand the fungal tree of life.</title>
        <authorList>
            <person name="Ahrendt S.R."/>
            <person name="Quandt C.A."/>
            <person name="Ciobanu D."/>
            <person name="Clum A."/>
            <person name="Salamov A."/>
            <person name="Andreopoulos B."/>
            <person name="Cheng J.F."/>
            <person name="Woyke T."/>
            <person name="Pelin A."/>
            <person name="Henrissat B."/>
            <person name="Reynolds N.K."/>
            <person name="Benny G.L."/>
            <person name="Smith M.E."/>
            <person name="James T.Y."/>
            <person name="Grigoriev I.V."/>
        </authorList>
    </citation>
    <scope>NUCLEOTIDE SEQUENCE [LARGE SCALE GENOMIC DNA]</scope>
    <source>
        <strain evidence="5">ATCC 52028</strain>
    </source>
</reference>
<feature type="region of interest" description="Disordered" evidence="1">
    <location>
        <begin position="3688"/>
        <end position="3816"/>
    </location>
</feature>
<feature type="region of interest" description="Disordered" evidence="1">
    <location>
        <begin position="3950"/>
        <end position="4159"/>
    </location>
</feature>
<feature type="region of interest" description="Disordered" evidence="1">
    <location>
        <begin position="162"/>
        <end position="204"/>
    </location>
</feature>
<evidence type="ECO:0000256" key="2">
    <source>
        <dbReference type="SAM" id="Phobius"/>
    </source>
</evidence>
<feature type="compositionally biased region" description="Polar residues" evidence="1">
    <location>
        <begin position="4273"/>
        <end position="4284"/>
    </location>
</feature>
<evidence type="ECO:0000256" key="1">
    <source>
        <dbReference type="SAM" id="MobiDB-lite"/>
    </source>
</evidence>
<feature type="compositionally biased region" description="Polar residues" evidence="1">
    <location>
        <begin position="1039"/>
        <end position="1049"/>
    </location>
</feature>
<feature type="compositionally biased region" description="Polar residues" evidence="1">
    <location>
        <begin position="2933"/>
        <end position="2942"/>
    </location>
</feature>
<feature type="region of interest" description="Disordered" evidence="1">
    <location>
        <begin position="1169"/>
        <end position="1217"/>
    </location>
</feature>
<keyword evidence="5" id="KW-1185">Reference proteome</keyword>
<proteinExistence type="predicted"/>
<feature type="compositionally biased region" description="Polar residues" evidence="1">
    <location>
        <begin position="2949"/>
        <end position="2966"/>
    </location>
</feature>
<feature type="transmembrane region" description="Helical" evidence="2">
    <location>
        <begin position="12"/>
        <end position="33"/>
    </location>
</feature>
<sequence length="4455" mass="478752">MAFFIGLIRAVMPVWLLVLLLLYGAVYLAWYLFKTRIEQRSGLIIGSIGWLYLRDLRFQFDLQPLHADRSDPRPSEPRRPSTTAAASSSPLSSSSVPPPSQPSPPLSASTWQPRVKATCAGIHVTLHRPSLRIWRTVTIHINGLHVQVYLDEVTAAASASDAAPASASAATRKTAASPPHRRSASPPRPSTAHARGAKPASAHRPHLLAEDRLFRILLRIIDFEVTNVTLAAGVTGAVWHRLARSLRPSAAPMGAALNEMTTPMAAVLPGADLSPSSGLSVPAPTMAAAAAAAAAPPLGLAVEIPTQPSGRDGVGHSMPATLRSGADRDPSVPSPRAPIDTSGDDAAIHPDAIVPLLVFQQARIALALTPRALVDDDFTSAAATAEQGEQLPDDSDNDDDDELPSAGVDDTPADPSAVPANPFAPSELVPAPFAAPPRATPRATPGATPEATSGHAAGTPSAAPDPVHVAPSTSHGVNALTFSGRGGGELCFVIKLSAFTLHAPTIATTPAPRSYGALAGASDDPSRCSPRYGPLDPTAATNDSPGSQQTPRASGRRPEDMAHSRTLRHMSGASTYTVSHSSDVSLASSQTVRAGSAAALAAPGTAHPAAPTTPGAASSAHEAMPPPMPHLDALTGAPVLPSIIQSAPTPESLSDLAGGGLRRRRVVGGQADDATMAAGPSPATPAMTDRDVGNGPSEAASPAMGMGSPLAPDLTGPPSTLPVPRAEQLVLHTKHTSMFSLSYSMSFVTSRITSVNAGILIGSPSLNLDVVDQLVPLYQRIRRCIHPEPSPEEAAAAAAAAAAEPKDSPTVAAAKVDAKMEKMLQDMAHLAAARPTLAFYLQNAEIVGTAHRERFRGYLRHFVMRVHSDHSAPSSFSGLFSNQGRGAGPGTHGHGQAAPPIMPKHQLCASASFKQGRIMWLHSYQAPYSPLTRIPGMSSAAASLAGSPSLPHPYTRRMSFMPVLDSSGSASTAIPIPIPIPMGVTMTPGTLVGEMDMTVDGVDPHFAAMMAGSHLFTAPSGRGGHGGSSNGGHPVEASPGTSFQGTPQTSLPMGTSPMATPRAPLLPIHEADLAQGSGSATGGFPGLEYRTPLPYAFSMPMITIRHWLTIGSIEGLDLRADVGFTPQRGRMAAERPLPSLLQTKMFAGFDQPRIALPVSFLTAIISNTIPDSHPSRPSTPEASPATAVPDSDDDACRTGADHPANSSDPHRSIPGMDDLRASVAPLAEMPYAVSHLLDMLVSGQSSFELRMQQPVVNLDLETTPVVPDPAPPTGRPSGVAGGHSPLTPLAKRPSVSSPLVPSPHAANPNGAPSTNGAPTTLLNRVAFGAELLHFEARVLTKAIDAMMSSGTYGASTPSGGAQDAQSLLRSQLVLSQIYLGSTFAPPAHLPKQARRSSIADFIHMSSKIPPPMFTMSKVDAIWLLTLGSTITGIREHARALIDPERHLKLAAAGLSHTTVPTLGHLQTDLLVGLTTVEPNDGMLPAVQIFGKIKSALAKRAMVLRRRRRHAEVSPIFWESPSKAPPLRRPPRPQHASSTTALQPSASRLSASSVWTLGVNLSWTPFYLFMPVDDSNHGFVVKLSNFDLEYSIGQGSSPVHNLICCISKLKIVPVADFTKGPAVINLTQSWNGAPTGMGPPGASARLRPGVLSAKRHNMSVTSLAPLVVWQNVRLERVHMANTAAKGSLMLHAQTLKINLDLASLVVLFEVAGFMLKFYQAYRDTLAELVVQDSLDLEESPSYGPRGSHDPSTGVSRDDSTASLDGSQLFEDGASLGNDASKDHDLKHTEFFVVMDHTQVTCDLGNNVQLVLTAIPCEIYLGRNQDIDTQIHRLMLDIQTEPGLYQQFGNIQDFRVRMYPPKRHDRPDAAPKPARTPPPQSQPPPQPTRAMPNAFHASEPAPRWSGSAAPAPDPIEDSQTSHVMTIVVNAGLVEFLFPYEYEMAHVLEGFINTVKLVKLLFAMHLATYFVSRTSPPMSVPISPLAHPDISSEHVPIIKVRSERIRVRFQDAPFEAKLARIYQLGKVEQLSRLARFEVFRNHSMKFLDQEIFGANMSAADDETDAAGPREIRTKLEEAWWRLHAFNARRWHALCMEAFTQGRSRTSARAAPEHDIAYPSETDTPDLFLLEFEHVSITIRAPVLPDPTSIEASLHLLDENTPKDAEYTDLIPRNIVFAVRGARATLRNYTWPLLEVPVEGTQYWRTEGFVCVAEAQATSPNVFRHMDIHIPLLDTSYRIRRSLHPVKFYSQTTTNIVTTGTVAVSWGPAVEPCLSDVIRMFDTITKPNADPSPAIGWWDKIRILVHGHNRICISNGGQLRFHFLGSLSPFFDEHHDYGSEGAALVLRDPVVIDFNSPHDFETVAISCSDLSLVMSRDTVRSQAIGPSSQRAGLASGAMPHNPPRRSRREDVVLIQLAGGVRLGIGLDFRPDRRYPVKNHNELTLMSPEYVNLRTNPDFDSYRGFRSQNIDMSIMIDCPNRPNEAADLQKAMNYFNITPSRWNAFMQLGPVYQTPITNIPIRRGKVFIFGDEGSNTSTDGLKPKLGRTISSIHLRARIRPLVVSVLARVSNNSLAATQTSNIPAAPSDTKLNETDGTTFVGAQARAESVDIDLLFVQRAQVASDTLPQEQAKRKEEKGSRWSLEASEVKCEAFAARSVKMQFRHQSTSKVQAAVDRFYGDDSMGTQIVDKVLDESSNEPFDRLRTTWDMDGMNDRDPNYNMFGWAPYLRYYRKSQSHIAAHLSLGENNVGQELATMQASLLQNRLDEIETEIAARMDRQRQIESRLAMYFMDDLKHESAAIVDILARLYEKRNVIRSIISKQPAAPTMRDGASHRATSSATIPRSLDLGIPSRTPIESASIRRTDDQGHASAHQYVVQNCHVLWTIPTRNIIFALIDKWSDNSSIKHSMSNKAQRSIRQFITAIQRRQQRDQPAAPSTPGQATTEPGSNGAAGTMSQAATPSASNTDLGLGGTSTVNLSGTTSMLPDIHDSELADALLTKLVDERDVSFVVPCESEEPDDDNTKDSRPGTANTSRLPLPTQTDAPENQVFAYDTRYQSSRNPKSRDYVAPHQQVVMDYVVQLINPQINFEIMTPEHRRESIVIAADHIRFQGLDIVDSVMSSRATWRDPTGGDNALSPGTPSSVASPLGPSTRYNSRNQQELLAAASAARAARRLADTRTFPEKIVKSRTAVKLNRAQVFTCALALAETQENPLSPPGTGEAGRASGAHLSVPDMTAVPTPVPAQLQPVAGGGGLALPAPISPIESAMPWPRWVPVECMFDSSLEAEGMHRIIEEVSVSFLRDQPNPRYVPMNRGMDLLTQGALQKSPNTSLAAAALTAASASAEQTSSDRIDTFSVKVDDLIISVTADQYAIIYNIVENLFVYNNPAQGVQSAQLEKFVFLVTQMEDAAQLKKMISSLQCRISQIRHWISNQTMVLTFPPPLALDASQFDLIRAWQSPGSLRSLSPTEMTRHVQVFLDQQQDSLLMIIKAMQQVTRHEESRRSVAMAFRLVMELSETVWNLMTDPRTTNSANSRHPRQGSRRHPTRGGSMSESHDLADASHLADAAPGSGSTAFIRNRVSSCRYEWIKREDQTSTNTVEVDQLGCENLMKGPIRDILAPYMTPQNQHAPKEKMLRLFWRNGAPVLGIQVIDHFEVNLVPINFQMSYEIGKHLTDYIFPDRKNMAAAAPSAAAATTTGGGGQASSNQSTVIANSTSSRVPVEKPSTERTVSQEPSIGPSSSDTGVTSTSEDEYSQGDDGARVAQSALANAQKSTGSPGLPDGEGTPETAPGMAGNAAPGGASTSRRAAPDRRQKPTKSKLQTNLMTMQERSGMYRTYIYAKMSGGQHCVTYRGSKDRNLEDLTNFVFKMPTLEYRNKTWSTMEFLDALKKDALRAVLSNTGALVKEKLKIGGNASQLTASTSQQDLSRILASANRANTVTAHENGSKTDLTSRANDVKRTRSLLRRHQNRSDTTVNSIAAGSQAGSHRQSLVSHLGALLGGHKPHRSHERGSSTDDTSTGGGSSNLVRQLRDSLHNVSHGHLPGYSARGHDNDSITTTSHPDLHRNDDGNVNGNVNGNGNGLDDDDDMDDAVEGEGRRPRNIANAAPSVSGSQSLSGSLSRQVPPAHRRQSSLPARGVPVLQAAPRSSAEHRASLPSSHFPGALVTATPDTEVLPSLMNSNPAPVTPDGAELLTSLVADAPSRAASPGRPEYSRVLSPVASVSSAASSPKSGRAGSILLEPKLSRVSEAADASGSSGHFRTARSGELRPARAEATPVRVSTTTPMTTSEQPLAFQEASDALQPVLEVTSPSSRPTESPSSGLAGGHTSSGAPWSASPSVLSDTSTPRRPSMTPRRRGAAAPLGRPGEGDPERSTDSVAPDDGRSSLHMRRAPSTSESIASLSSTTSSKFNFKFGRKKESRGPGASSESVKSHHGSILSRVLRHDKHKSSKDAAPDAISPP</sequence>
<feature type="region of interest" description="Disordered" evidence="1">
    <location>
        <begin position="4243"/>
        <end position="4284"/>
    </location>
</feature>
<accession>A0A4P9XBH5</accession>
<feature type="region of interest" description="Disordered" evidence="1">
    <location>
        <begin position="3520"/>
        <end position="3552"/>
    </location>
</feature>
<feature type="compositionally biased region" description="Polar residues" evidence="1">
    <location>
        <begin position="3520"/>
        <end position="3529"/>
    </location>
</feature>
<feature type="compositionally biased region" description="Gly residues" evidence="1">
    <location>
        <begin position="1021"/>
        <end position="1030"/>
    </location>
</feature>
<feature type="domain" description="FMP27/BLTP2/Hobbit GFWDK motif-containing RBG unit" evidence="3">
    <location>
        <begin position="2184"/>
        <end position="2328"/>
    </location>
</feature>
<evidence type="ECO:0000313" key="4">
    <source>
        <dbReference type="EMBL" id="RKP02753.1"/>
    </source>
</evidence>
<dbReference type="InterPro" id="IPR045167">
    <property type="entry name" value="Hobbit"/>
</dbReference>
<feature type="region of interest" description="Disordered" evidence="1">
    <location>
        <begin position="598"/>
        <end position="634"/>
    </location>
</feature>
<evidence type="ECO:0000259" key="3">
    <source>
        <dbReference type="SMART" id="SM01214"/>
    </source>
</evidence>
<feature type="compositionally biased region" description="Polar residues" evidence="1">
    <location>
        <begin position="3024"/>
        <end position="3040"/>
    </location>
</feature>
<dbReference type="EMBL" id="ML014136">
    <property type="protein sequence ID" value="RKP02753.1"/>
    <property type="molecule type" value="Genomic_DNA"/>
</dbReference>
<keyword evidence="2" id="KW-1133">Transmembrane helix</keyword>
<feature type="region of interest" description="Disordered" evidence="1">
    <location>
        <begin position="1736"/>
        <end position="1760"/>
    </location>
</feature>
<feature type="region of interest" description="Disordered" evidence="1">
    <location>
        <begin position="4302"/>
        <end position="4455"/>
    </location>
</feature>
<dbReference type="InterPro" id="IPR019441">
    <property type="entry name" value="FMP27/BLTP2/Hobbit_GFWDK_RBG"/>
</dbReference>
<dbReference type="SMART" id="SM01214">
    <property type="entry name" value="Fmp27_GFWDK"/>
    <property type="match status" value="1"/>
</dbReference>
<protein>
    <recommendedName>
        <fullName evidence="3">FMP27/BLTP2/Hobbit GFWDK motif-containing RBG unit domain-containing protein</fullName>
    </recommendedName>
</protein>
<feature type="compositionally biased region" description="Polar residues" evidence="1">
    <location>
        <begin position="3966"/>
        <end position="3987"/>
    </location>
</feature>
<dbReference type="STRING" id="1555241.A0A4P9XBH5"/>
<feature type="region of interest" description="Disordered" evidence="1">
    <location>
        <begin position="3006"/>
        <end position="3041"/>
    </location>
</feature>
<dbReference type="PANTHER" id="PTHR15678:SF6">
    <property type="entry name" value="BRIDGE-LIKE LIPID TRANSFER PROTEIN FAMILY MEMBER 2"/>
    <property type="match status" value="1"/>
</dbReference>
<feature type="compositionally biased region" description="Polar residues" evidence="1">
    <location>
        <begin position="1534"/>
        <end position="1543"/>
    </location>
</feature>
<feature type="region of interest" description="Disordered" evidence="1">
    <location>
        <begin position="303"/>
        <end position="346"/>
    </location>
</feature>
<gene>
    <name evidence="4" type="ORF">CXG81DRAFT_17637</name>
</gene>